<dbReference type="SUPFAM" id="SSF88723">
    <property type="entry name" value="PIN domain-like"/>
    <property type="match status" value="1"/>
</dbReference>
<dbReference type="OrthoDB" id="799916at2"/>
<dbReference type="InterPro" id="IPR002716">
    <property type="entry name" value="PIN_dom"/>
</dbReference>
<dbReference type="InterPro" id="IPR029060">
    <property type="entry name" value="PIN-like_dom_sf"/>
</dbReference>
<protein>
    <recommendedName>
        <fullName evidence="1">PIN domain-containing protein</fullName>
    </recommendedName>
</protein>
<accession>A0A177E5G8</accession>
<gene>
    <name evidence="2" type="ORF">TH606_09040</name>
</gene>
<evidence type="ECO:0000259" key="1">
    <source>
        <dbReference type="Pfam" id="PF10130"/>
    </source>
</evidence>
<dbReference type="CDD" id="cd09871">
    <property type="entry name" value="PIN_MtVapC28-VapC30-like"/>
    <property type="match status" value="1"/>
</dbReference>
<evidence type="ECO:0000313" key="3">
    <source>
        <dbReference type="Proteomes" id="UP000076964"/>
    </source>
</evidence>
<dbReference type="AlphaFoldDB" id="A0A177E5G8"/>
<organism evidence="2 3">
    <name type="scientific">Thermodesulfatator autotrophicus</name>
    <dbReference type="NCBI Taxonomy" id="1795632"/>
    <lineage>
        <taxon>Bacteria</taxon>
        <taxon>Pseudomonadati</taxon>
        <taxon>Thermodesulfobacteriota</taxon>
        <taxon>Thermodesulfobacteria</taxon>
        <taxon>Thermodesulfobacteriales</taxon>
        <taxon>Thermodesulfatatoraceae</taxon>
        <taxon>Thermodesulfatator</taxon>
    </lineage>
</organism>
<keyword evidence="3" id="KW-1185">Reference proteome</keyword>
<evidence type="ECO:0000313" key="2">
    <source>
        <dbReference type="EMBL" id="OAG27018.1"/>
    </source>
</evidence>
<dbReference type="STRING" id="1795632.TH606_09040"/>
<dbReference type="Proteomes" id="UP000076964">
    <property type="component" value="Unassembled WGS sequence"/>
</dbReference>
<proteinExistence type="predicted"/>
<feature type="domain" description="PIN" evidence="1">
    <location>
        <begin position="4"/>
        <end position="82"/>
    </location>
</feature>
<reference evidence="2 3" key="1">
    <citation type="submission" date="2016-02" db="EMBL/GenBank/DDBJ databases">
        <title>Draft genome sequence of Thermodesulfatator sp. S606.</title>
        <authorList>
            <person name="Lai Q."/>
            <person name="Cao J."/>
            <person name="Dupont S."/>
            <person name="Shao Z."/>
            <person name="Jebbar M."/>
            <person name="Alain K."/>
        </authorList>
    </citation>
    <scope>NUCLEOTIDE SEQUENCE [LARGE SCALE GENOMIC DNA]</scope>
    <source>
        <strain evidence="2 3">S606</strain>
    </source>
</reference>
<dbReference type="Gene3D" id="3.40.50.1010">
    <property type="entry name" value="5'-nuclease"/>
    <property type="match status" value="1"/>
</dbReference>
<comment type="caution">
    <text evidence="2">The sequence shown here is derived from an EMBL/GenBank/DDBJ whole genome shotgun (WGS) entry which is preliminary data.</text>
</comment>
<sequence>MKLVVDTNIIFSALLRKESKELLILKSSSFQFFTPKIVFIELFKYKEKILKYTHLQEDEVIELFQIIFEDIKVIDESQIPYGFRKLGYDLTKNIDIEYRY</sequence>
<dbReference type="Pfam" id="PF10130">
    <property type="entry name" value="PIN_2"/>
    <property type="match status" value="1"/>
</dbReference>
<name>A0A177E5G8_9BACT</name>
<dbReference type="RefSeq" id="WP_068543114.1">
    <property type="nucleotide sequence ID" value="NZ_LSFI01000044.1"/>
</dbReference>
<dbReference type="EMBL" id="LSFI01000044">
    <property type="protein sequence ID" value="OAG27018.1"/>
    <property type="molecule type" value="Genomic_DNA"/>
</dbReference>